<evidence type="ECO:0000313" key="16">
    <source>
        <dbReference type="Proteomes" id="UP000198729"/>
    </source>
</evidence>
<gene>
    <name evidence="15" type="primary">rsmB</name>
    <name evidence="15" type="ORF">NSMM_500065</name>
</gene>
<dbReference type="GO" id="GO:0003723">
    <property type="term" value="F:RNA binding"/>
    <property type="evidence" value="ECO:0007669"/>
    <property type="project" value="UniProtKB-UniRule"/>
</dbReference>
<accession>A0A1G5SGD7</accession>
<reference evidence="15 16" key="1">
    <citation type="submission" date="2016-10" db="EMBL/GenBank/DDBJ databases">
        <authorList>
            <person name="de Groot N.N."/>
        </authorList>
    </citation>
    <scope>NUCLEOTIDE SEQUENCE [LARGE SCALE GENOMIC DNA]</scope>
    <source>
        <strain evidence="15">1</strain>
    </source>
</reference>
<dbReference type="InterPro" id="IPR001678">
    <property type="entry name" value="MeTrfase_RsmB-F_NOP2_dom"/>
</dbReference>
<keyword evidence="5" id="KW-0698">rRNA processing</keyword>
<dbReference type="GO" id="GO:0005737">
    <property type="term" value="C:cytoplasm"/>
    <property type="evidence" value="ECO:0007669"/>
    <property type="project" value="UniProtKB-SubCell"/>
</dbReference>
<dbReference type="PANTHER" id="PTHR22807:SF61">
    <property type="entry name" value="NOL1_NOP2_SUN FAMILY PROTEIN _ ANTITERMINATION NUSB DOMAIN-CONTAINING PROTEIN"/>
    <property type="match status" value="1"/>
</dbReference>
<keyword evidence="4" id="KW-0963">Cytoplasm</keyword>
<evidence type="ECO:0000256" key="2">
    <source>
        <dbReference type="ARBA" id="ARBA00004496"/>
    </source>
</evidence>
<comment type="similarity">
    <text evidence="13">Belongs to the class I-like SAM-binding methyltransferase superfamily. RsmB/NOP family.</text>
</comment>
<feature type="binding site" evidence="13">
    <location>
        <position position="300"/>
    </location>
    <ligand>
        <name>S-adenosyl-L-methionine</name>
        <dbReference type="ChEBI" id="CHEBI:59789"/>
    </ligand>
</feature>
<evidence type="ECO:0000256" key="3">
    <source>
        <dbReference type="ARBA" id="ARBA00012140"/>
    </source>
</evidence>
<evidence type="ECO:0000256" key="1">
    <source>
        <dbReference type="ARBA" id="ARBA00002724"/>
    </source>
</evidence>
<dbReference type="RefSeq" id="WP_090287199.1">
    <property type="nucleotide sequence ID" value="NZ_FMWO01000059.1"/>
</dbReference>
<keyword evidence="6 13" id="KW-0489">Methyltransferase</keyword>
<dbReference type="STRING" id="51642.NSMM_500065"/>
<evidence type="ECO:0000256" key="6">
    <source>
        <dbReference type="ARBA" id="ARBA00022603"/>
    </source>
</evidence>
<dbReference type="InterPro" id="IPR035926">
    <property type="entry name" value="NusB-like_sf"/>
</dbReference>
<dbReference type="FunFam" id="3.40.50.150:FF:000022">
    <property type="entry name" value="Ribosomal RNA small subunit methyltransferase B"/>
    <property type="match status" value="1"/>
</dbReference>
<comment type="function">
    <text evidence="1">Specifically methylates the cytosine at position 967 (m5C967) of 16S rRNA.</text>
</comment>
<dbReference type="InterPro" id="IPR004573">
    <property type="entry name" value="rRNA_ssu_MeTfrase_B"/>
</dbReference>
<feature type="binding site" evidence="13">
    <location>
        <position position="273"/>
    </location>
    <ligand>
        <name>S-adenosyl-L-methionine</name>
        <dbReference type="ChEBI" id="CHEBI:59789"/>
    </ligand>
</feature>
<feature type="domain" description="SAM-dependent MTase RsmB/NOP-type" evidence="14">
    <location>
        <begin position="163"/>
        <end position="425"/>
    </location>
</feature>
<dbReference type="PANTHER" id="PTHR22807">
    <property type="entry name" value="NOP2 YEAST -RELATED NOL1/NOP2/FMU SUN DOMAIN-CONTAINING"/>
    <property type="match status" value="1"/>
</dbReference>
<evidence type="ECO:0000256" key="9">
    <source>
        <dbReference type="ARBA" id="ARBA00022884"/>
    </source>
</evidence>
<dbReference type="Gene3D" id="3.30.70.1170">
    <property type="entry name" value="Sun protein, domain 3"/>
    <property type="match status" value="1"/>
</dbReference>
<comment type="catalytic activity">
    <reaction evidence="12">
        <text>cytidine(967) in 16S rRNA + S-adenosyl-L-methionine = 5-methylcytidine(967) in 16S rRNA + S-adenosyl-L-homocysteine + H(+)</text>
        <dbReference type="Rhea" id="RHEA:42748"/>
        <dbReference type="Rhea" id="RHEA-COMP:10219"/>
        <dbReference type="Rhea" id="RHEA-COMP:10220"/>
        <dbReference type="ChEBI" id="CHEBI:15378"/>
        <dbReference type="ChEBI" id="CHEBI:57856"/>
        <dbReference type="ChEBI" id="CHEBI:59789"/>
        <dbReference type="ChEBI" id="CHEBI:74483"/>
        <dbReference type="ChEBI" id="CHEBI:82748"/>
        <dbReference type="EC" id="2.1.1.176"/>
    </reaction>
</comment>
<dbReference type="InterPro" id="IPR054728">
    <property type="entry name" value="RsmB-like_ferredoxin"/>
</dbReference>
<dbReference type="Pfam" id="PF01029">
    <property type="entry name" value="NusB"/>
    <property type="match status" value="1"/>
</dbReference>
<dbReference type="NCBIfam" id="NF008149">
    <property type="entry name" value="PRK10901.1"/>
    <property type="match status" value="1"/>
</dbReference>
<dbReference type="GO" id="GO:0006355">
    <property type="term" value="P:regulation of DNA-templated transcription"/>
    <property type="evidence" value="ECO:0007669"/>
    <property type="project" value="InterPro"/>
</dbReference>
<keyword evidence="9 13" id="KW-0694">RNA-binding</keyword>
<feature type="active site" description="Nucleophile" evidence="13">
    <location>
        <position position="372"/>
    </location>
</feature>
<evidence type="ECO:0000259" key="14">
    <source>
        <dbReference type="PROSITE" id="PS51686"/>
    </source>
</evidence>
<dbReference type="EMBL" id="FMWO01000059">
    <property type="protein sequence ID" value="SCZ86265.1"/>
    <property type="molecule type" value="Genomic_DNA"/>
</dbReference>
<name>A0A1G5SGD7_9PROT</name>
<dbReference type="Proteomes" id="UP000198729">
    <property type="component" value="Unassembled WGS sequence"/>
</dbReference>
<feature type="binding site" evidence="13">
    <location>
        <begin position="251"/>
        <end position="257"/>
    </location>
    <ligand>
        <name>S-adenosyl-L-methionine</name>
        <dbReference type="ChEBI" id="CHEBI:59789"/>
    </ligand>
</feature>
<dbReference type="InterPro" id="IPR006027">
    <property type="entry name" value="NusB_RsmB_TIM44"/>
</dbReference>
<dbReference type="Pfam" id="PF01189">
    <property type="entry name" value="Methyltr_RsmB-F"/>
    <property type="match status" value="1"/>
</dbReference>
<dbReference type="GO" id="GO:0008649">
    <property type="term" value="F:rRNA methyltransferase activity"/>
    <property type="evidence" value="ECO:0007669"/>
    <property type="project" value="InterPro"/>
</dbReference>
<evidence type="ECO:0000256" key="12">
    <source>
        <dbReference type="ARBA" id="ARBA00047283"/>
    </source>
</evidence>
<dbReference type="SUPFAM" id="SSF48013">
    <property type="entry name" value="NusB-like"/>
    <property type="match status" value="1"/>
</dbReference>
<keyword evidence="8 13" id="KW-0949">S-adenosyl-L-methionine</keyword>
<evidence type="ECO:0000313" key="15">
    <source>
        <dbReference type="EMBL" id="SCZ86265.1"/>
    </source>
</evidence>
<protein>
    <recommendedName>
        <fullName evidence="3">16S rRNA (cytosine(967)-C(5))-methyltransferase</fullName>
        <ecNumber evidence="3">2.1.1.176</ecNumber>
    </recommendedName>
    <alternativeName>
        <fullName evidence="10">16S rRNA m5C967 methyltransferase</fullName>
    </alternativeName>
    <alternativeName>
        <fullName evidence="11">rRNA (cytosine-C(5)-)-methyltransferase RsmB</fullName>
    </alternativeName>
</protein>
<evidence type="ECO:0000256" key="8">
    <source>
        <dbReference type="ARBA" id="ARBA00022691"/>
    </source>
</evidence>
<dbReference type="PRINTS" id="PR02008">
    <property type="entry name" value="RCMTFAMILY"/>
</dbReference>
<keyword evidence="7 13" id="KW-0808">Transferase</keyword>
<dbReference type="InterPro" id="IPR049560">
    <property type="entry name" value="MeTrfase_RsmB-F_NOP2_cat"/>
</dbReference>
<dbReference type="OrthoDB" id="9810297at2"/>
<evidence type="ECO:0000256" key="11">
    <source>
        <dbReference type="ARBA" id="ARBA00031088"/>
    </source>
</evidence>
<dbReference type="InterPro" id="IPR029063">
    <property type="entry name" value="SAM-dependent_MTases_sf"/>
</dbReference>
<evidence type="ECO:0000256" key="4">
    <source>
        <dbReference type="ARBA" id="ARBA00022490"/>
    </source>
</evidence>
<dbReference type="NCBIfam" id="TIGR00563">
    <property type="entry name" value="rsmB"/>
    <property type="match status" value="1"/>
</dbReference>
<dbReference type="Pfam" id="PF22458">
    <property type="entry name" value="RsmF-B_ferredox"/>
    <property type="match status" value="1"/>
</dbReference>
<feature type="binding site" evidence="13">
    <location>
        <position position="319"/>
    </location>
    <ligand>
        <name>S-adenosyl-L-methionine</name>
        <dbReference type="ChEBI" id="CHEBI:59789"/>
    </ligand>
</feature>
<proteinExistence type="inferred from homology"/>
<sequence length="425" mass="47699">MIKTQLLAAQAVSDVMTGTNLTDVLNMTWQSNAMLTGQQRGAIQDLTYGVLRHYAQLVAVLHSLLNKPLQDERLHYLLLVSLYQLSHSKTASHAIVNHAVSASRKLADHTKIAGLINAVLRNFIRQQALLMEQATQNEATRFSYPQWWIDTLREQYPQQYQSILLAGNQRPPMTVRVNQRQIDLRGYQTMLAAHGMDAKVLWNDALIIAKPVSVEKLPGFADGLISVQDAGAQLAAPLLAVSNGMRVLDACAAPGGKSTHLLELADIELTILDNNVNRLQKVKENLARLKLSAHRIVDGDARHPAQWWDGQLFDRIMVDAPCSASGVVSRHPDIKWRRKPEDISHFAQTQRTILEGMWPLLKPGARLLYITCSIFQEENDLLVKKFLLNHPEAKLLPAAHLQLNGRQLLPDDHHDGFFYAILQKH</sequence>
<organism evidence="15 16">
    <name type="scientific">Nitrosomonas mobilis</name>
    <dbReference type="NCBI Taxonomy" id="51642"/>
    <lineage>
        <taxon>Bacteria</taxon>
        <taxon>Pseudomonadati</taxon>
        <taxon>Pseudomonadota</taxon>
        <taxon>Betaproteobacteria</taxon>
        <taxon>Nitrosomonadales</taxon>
        <taxon>Nitrosomonadaceae</taxon>
        <taxon>Nitrosomonas</taxon>
    </lineage>
</organism>
<dbReference type="Gene3D" id="1.10.287.730">
    <property type="entry name" value="Helix hairpin bin"/>
    <property type="match status" value="1"/>
</dbReference>
<dbReference type="Gene3D" id="1.10.940.10">
    <property type="entry name" value="NusB-like"/>
    <property type="match status" value="1"/>
</dbReference>
<evidence type="ECO:0000256" key="10">
    <source>
        <dbReference type="ARBA" id="ARBA00030399"/>
    </source>
</evidence>
<evidence type="ECO:0000256" key="5">
    <source>
        <dbReference type="ARBA" id="ARBA00022552"/>
    </source>
</evidence>
<dbReference type="PROSITE" id="PS51686">
    <property type="entry name" value="SAM_MT_RSMB_NOP"/>
    <property type="match status" value="1"/>
</dbReference>
<dbReference type="InterPro" id="IPR023267">
    <property type="entry name" value="RCMT"/>
</dbReference>
<dbReference type="AlphaFoldDB" id="A0A1G5SGD7"/>
<dbReference type="CDD" id="cd02440">
    <property type="entry name" value="AdoMet_MTases"/>
    <property type="match status" value="1"/>
</dbReference>
<evidence type="ECO:0000256" key="13">
    <source>
        <dbReference type="PROSITE-ProRule" id="PRU01023"/>
    </source>
</evidence>
<evidence type="ECO:0000256" key="7">
    <source>
        <dbReference type="ARBA" id="ARBA00022679"/>
    </source>
</evidence>
<dbReference type="Gene3D" id="3.40.50.150">
    <property type="entry name" value="Vaccinia Virus protein VP39"/>
    <property type="match status" value="1"/>
</dbReference>
<dbReference type="EC" id="2.1.1.176" evidence="3"/>
<comment type="subcellular location">
    <subcellularLocation>
        <location evidence="2">Cytoplasm</location>
    </subcellularLocation>
</comment>
<keyword evidence="16" id="KW-1185">Reference proteome</keyword>
<dbReference type="SUPFAM" id="SSF53335">
    <property type="entry name" value="S-adenosyl-L-methionine-dependent methyltransferases"/>
    <property type="match status" value="1"/>
</dbReference>